<feature type="compositionally biased region" description="Low complexity" evidence="7">
    <location>
        <begin position="66"/>
        <end position="75"/>
    </location>
</feature>
<evidence type="ECO:0000256" key="4">
    <source>
        <dbReference type="ARBA" id="ARBA00022833"/>
    </source>
</evidence>
<dbReference type="CDD" id="cd00051">
    <property type="entry name" value="EFh"/>
    <property type="match status" value="1"/>
</dbReference>
<dbReference type="PANTHER" id="PTHR23055:SF187">
    <property type="entry name" value="EF HAND DOMAIN PROTEIN (AFU_ORTHOLOGUE AFUA_6G07310)"/>
    <property type="match status" value="1"/>
</dbReference>
<feature type="region of interest" description="Disordered" evidence="7">
    <location>
        <begin position="745"/>
        <end position="835"/>
    </location>
</feature>
<feature type="region of interest" description="Disordered" evidence="7">
    <location>
        <begin position="615"/>
        <end position="643"/>
    </location>
</feature>
<evidence type="ECO:0000256" key="2">
    <source>
        <dbReference type="ARBA" id="ARBA00022737"/>
    </source>
</evidence>
<feature type="domain" description="ZZ-type" evidence="8">
    <location>
        <begin position="139"/>
        <end position="191"/>
    </location>
</feature>
<keyword evidence="3 6" id="KW-0863">Zinc-finger</keyword>
<name>A0A8K0SRQ1_9HYPO</name>
<feature type="compositionally biased region" description="Acidic residues" evidence="7">
    <location>
        <begin position="503"/>
        <end position="519"/>
    </location>
</feature>
<dbReference type="GO" id="GO:0005829">
    <property type="term" value="C:cytosol"/>
    <property type="evidence" value="ECO:0007669"/>
    <property type="project" value="TreeGrafter"/>
</dbReference>
<dbReference type="Gene3D" id="3.30.60.90">
    <property type="match status" value="1"/>
</dbReference>
<dbReference type="Proteomes" id="UP000813444">
    <property type="component" value="Unassembled WGS sequence"/>
</dbReference>
<reference evidence="10" key="1">
    <citation type="journal article" date="2021" name="Nat. Commun.">
        <title>Genetic determinants of endophytism in the Arabidopsis root mycobiome.</title>
        <authorList>
            <person name="Mesny F."/>
            <person name="Miyauchi S."/>
            <person name="Thiergart T."/>
            <person name="Pickel B."/>
            <person name="Atanasova L."/>
            <person name="Karlsson M."/>
            <person name="Huettel B."/>
            <person name="Barry K.W."/>
            <person name="Haridas S."/>
            <person name="Chen C."/>
            <person name="Bauer D."/>
            <person name="Andreopoulos W."/>
            <person name="Pangilinan J."/>
            <person name="LaButti K."/>
            <person name="Riley R."/>
            <person name="Lipzen A."/>
            <person name="Clum A."/>
            <person name="Drula E."/>
            <person name="Henrissat B."/>
            <person name="Kohler A."/>
            <person name="Grigoriev I.V."/>
            <person name="Martin F.M."/>
            <person name="Hacquard S."/>
        </authorList>
    </citation>
    <scope>NUCLEOTIDE SEQUENCE</scope>
    <source>
        <strain evidence="10">MPI-CAGE-CH-0235</strain>
    </source>
</reference>
<dbReference type="InterPro" id="IPR028846">
    <property type="entry name" value="Recoverin"/>
</dbReference>
<evidence type="ECO:0000256" key="1">
    <source>
        <dbReference type="ARBA" id="ARBA00022723"/>
    </source>
</evidence>
<dbReference type="Gene3D" id="1.10.238.10">
    <property type="entry name" value="EF-hand"/>
    <property type="match status" value="1"/>
</dbReference>
<dbReference type="GO" id="GO:0005509">
    <property type="term" value="F:calcium ion binding"/>
    <property type="evidence" value="ECO:0007669"/>
    <property type="project" value="InterPro"/>
</dbReference>
<dbReference type="AlphaFoldDB" id="A0A8K0SRQ1"/>
<dbReference type="InterPro" id="IPR000433">
    <property type="entry name" value="Znf_ZZ"/>
</dbReference>
<dbReference type="SMART" id="SM00054">
    <property type="entry name" value="EFh"/>
    <property type="match status" value="2"/>
</dbReference>
<proteinExistence type="predicted"/>
<dbReference type="GO" id="GO:0016020">
    <property type="term" value="C:membrane"/>
    <property type="evidence" value="ECO:0007669"/>
    <property type="project" value="TreeGrafter"/>
</dbReference>
<evidence type="ECO:0000313" key="11">
    <source>
        <dbReference type="Proteomes" id="UP000813444"/>
    </source>
</evidence>
<feature type="compositionally biased region" description="Basic residues" evidence="7">
    <location>
        <begin position="54"/>
        <end position="65"/>
    </location>
</feature>
<dbReference type="CDD" id="cd02340">
    <property type="entry name" value="ZZ_NBR1_like"/>
    <property type="match status" value="1"/>
</dbReference>
<evidence type="ECO:0000256" key="7">
    <source>
        <dbReference type="SAM" id="MobiDB-lite"/>
    </source>
</evidence>
<dbReference type="PROSITE" id="PS00018">
    <property type="entry name" value="EF_HAND_1"/>
    <property type="match status" value="1"/>
</dbReference>
<dbReference type="InterPro" id="IPR011992">
    <property type="entry name" value="EF-hand-dom_pair"/>
</dbReference>
<dbReference type="InterPro" id="IPR002048">
    <property type="entry name" value="EF_hand_dom"/>
</dbReference>
<dbReference type="PROSITE" id="PS50135">
    <property type="entry name" value="ZF_ZZ_2"/>
    <property type="match status" value="1"/>
</dbReference>
<comment type="caution">
    <text evidence="10">The sequence shown here is derived from an EMBL/GenBank/DDBJ whole genome shotgun (WGS) entry which is preliminary data.</text>
</comment>
<dbReference type="SUPFAM" id="SSF47473">
    <property type="entry name" value="EF-hand"/>
    <property type="match status" value="1"/>
</dbReference>
<dbReference type="Pfam" id="PF00569">
    <property type="entry name" value="ZZ"/>
    <property type="match status" value="1"/>
</dbReference>
<evidence type="ECO:0000259" key="9">
    <source>
        <dbReference type="PROSITE" id="PS50222"/>
    </source>
</evidence>
<dbReference type="GO" id="GO:0008270">
    <property type="term" value="F:zinc ion binding"/>
    <property type="evidence" value="ECO:0007669"/>
    <property type="project" value="UniProtKB-KW"/>
</dbReference>
<gene>
    <name evidence="10" type="ORF">B0I35DRAFT_435341</name>
</gene>
<feature type="compositionally biased region" description="Basic and acidic residues" evidence="7">
    <location>
        <begin position="777"/>
        <end position="787"/>
    </location>
</feature>
<dbReference type="InterPro" id="IPR018247">
    <property type="entry name" value="EF_Hand_1_Ca_BS"/>
</dbReference>
<evidence type="ECO:0000256" key="6">
    <source>
        <dbReference type="PROSITE-ProRule" id="PRU00228"/>
    </source>
</evidence>
<keyword evidence="1" id="KW-0479">Metal-binding</keyword>
<evidence type="ECO:0000256" key="3">
    <source>
        <dbReference type="ARBA" id="ARBA00022771"/>
    </source>
</evidence>
<accession>A0A8K0SRQ1</accession>
<dbReference type="PROSITE" id="PS01357">
    <property type="entry name" value="ZF_ZZ_1"/>
    <property type="match status" value="1"/>
</dbReference>
<dbReference type="EMBL" id="JAGPNK010000009">
    <property type="protein sequence ID" value="KAH7313505.1"/>
    <property type="molecule type" value="Genomic_DNA"/>
</dbReference>
<feature type="domain" description="EF-hand" evidence="9">
    <location>
        <begin position="311"/>
        <end position="346"/>
    </location>
</feature>
<feature type="compositionally biased region" description="Polar residues" evidence="7">
    <location>
        <begin position="521"/>
        <end position="534"/>
    </location>
</feature>
<feature type="compositionally biased region" description="Polar residues" evidence="7">
    <location>
        <begin position="632"/>
        <end position="642"/>
    </location>
</feature>
<dbReference type="SUPFAM" id="SSF57850">
    <property type="entry name" value="RING/U-box"/>
    <property type="match status" value="1"/>
</dbReference>
<evidence type="ECO:0000313" key="10">
    <source>
        <dbReference type="EMBL" id="KAH7313505.1"/>
    </source>
</evidence>
<protein>
    <submittedName>
        <fullName evidence="10">EF hand domain protein</fullName>
    </submittedName>
</protein>
<keyword evidence="5" id="KW-0106">Calcium</keyword>
<evidence type="ECO:0000259" key="8">
    <source>
        <dbReference type="PROSITE" id="PS50135"/>
    </source>
</evidence>
<dbReference type="InterPro" id="IPR043145">
    <property type="entry name" value="Znf_ZZ_sf"/>
</dbReference>
<feature type="region of interest" description="Disordered" evidence="7">
    <location>
        <begin position="503"/>
        <end position="534"/>
    </location>
</feature>
<keyword evidence="4" id="KW-0862">Zinc</keyword>
<sequence length="893" mass="100294">MWSPTPSVESLTRPRIAVALVSAIAAISIGCLAYQSRLGPPTPDLVAGGLHRSNAVRRARHRRRGTASSTSSSSVPGDENLDINSGPPADNQIAIDDSGNEEWWNEPGSIPSNQRAGHNIVSLLFRVSEDNARRNGCVHRGCQCNSCGVIPIRGIRYRCANCADFDLCENCEAQGMHIKTHIFYKIRVPAPPFGARQMQPVWYTGDPDSQRSNLRKSVIPKLQTMTGFERPELEAFWEQWTYMANTEWRDDPDELCIAMDRKTFERCLVPTGGSRHASPNLIHDRMFSFYDDNNDSLIGFSEFVIGLSYRKQSGKLRKVFQGYDLDDDGYVSRRDFLRMFRAYYVLYKQMHKDILDGLKDELLSSIEAEQLVTSRQPLSSLFGRDGPLPDVDREVDFQGKTYNPDGSVEVAEGFEDVVVDDSKDTASRQDMLTSLYAYDTERTESQPRQLLISQSETDSRWRTVHQVDSTETDRAHLVNLLEPPSTLQELPEAIMGARVLGMDETEEEDTSEEEGDDADQNGPSSNNTISAEPTFSQTRAELIARRNAEAPALEKRRRDMARRQLHDRWRRRHFYLDEEEGGVAPEDWHEDEDILAHRQDGMSPAGLATPVLGQSQSTSKAQSAEDIDGFDTRSNASTSSSRGFVAGRWGRELGPEAENDAGKEILYQVTQQAFNELLDSIFKQAEDLAVQAAESKAQRQKFKHLIDALEAEFSNGEPPRPREESLFVDAEDLSKKSLEDLLAETGYTIKEQPPRNAVEIGGEDKQDSESAESIEASEAKQNDEVKDFTLPQFRPNSDAADPSLPELGPSYPVTNVAPLDSEADDQSTASTEEAPPLEVLQRWKRLEEAERNAEARGGWGLLTYEEFEAIYYEQEAQGNRLDYLGSWIDFCIR</sequence>
<dbReference type="OrthoDB" id="2122982at2759"/>
<organism evidence="10 11">
    <name type="scientific">Stachybotrys elegans</name>
    <dbReference type="NCBI Taxonomy" id="80388"/>
    <lineage>
        <taxon>Eukaryota</taxon>
        <taxon>Fungi</taxon>
        <taxon>Dikarya</taxon>
        <taxon>Ascomycota</taxon>
        <taxon>Pezizomycotina</taxon>
        <taxon>Sordariomycetes</taxon>
        <taxon>Hypocreomycetidae</taxon>
        <taxon>Hypocreales</taxon>
        <taxon>Stachybotryaceae</taxon>
        <taxon>Stachybotrys</taxon>
    </lineage>
</organism>
<dbReference type="PROSITE" id="PS50222">
    <property type="entry name" value="EF_HAND_2"/>
    <property type="match status" value="1"/>
</dbReference>
<keyword evidence="2" id="KW-0677">Repeat</keyword>
<evidence type="ECO:0000256" key="5">
    <source>
        <dbReference type="ARBA" id="ARBA00022837"/>
    </source>
</evidence>
<feature type="region of interest" description="Disordered" evidence="7">
    <location>
        <begin position="54"/>
        <end position="95"/>
    </location>
</feature>
<keyword evidence="11" id="KW-1185">Reference proteome</keyword>
<dbReference type="SMART" id="SM00291">
    <property type="entry name" value="ZnF_ZZ"/>
    <property type="match status" value="1"/>
</dbReference>
<dbReference type="PANTHER" id="PTHR23055">
    <property type="entry name" value="CALCIUM BINDING PROTEINS"/>
    <property type="match status" value="1"/>
</dbReference>